<evidence type="ECO:0000313" key="8">
    <source>
        <dbReference type="Proteomes" id="UP001220324"/>
    </source>
</evidence>
<reference evidence="7 8" key="1">
    <citation type="journal article" date="2023" name="IMA Fungus">
        <title>Comparative genomic study of the Penicillium genus elucidates a diverse pangenome and 15 lateral gene transfer events.</title>
        <authorList>
            <person name="Petersen C."/>
            <person name="Sorensen T."/>
            <person name="Nielsen M.R."/>
            <person name="Sondergaard T.E."/>
            <person name="Sorensen J.L."/>
            <person name="Fitzpatrick D.A."/>
            <person name="Frisvad J.C."/>
            <person name="Nielsen K.L."/>
        </authorList>
    </citation>
    <scope>NUCLEOTIDE SEQUENCE [LARGE SCALE GENOMIC DNA]</scope>
    <source>
        <strain evidence="7 8">IBT 35679</strain>
    </source>
</reference>
<keyword evidence="2" id="KW-0479">Metal-binding</keyword>
<dbReference type="CDD" id="cd12148">
    <property type="entry name" value="fungal_TF_MHR"/>
    <property type="match status" value="1"/>
</dbReference>
<dbReference type="InterPro" id="IPR050815">
    <property type="entry name" value="TF_fung"/>
</dbReference>
<dbReference type="GO" id="GO:0000981">
    <property type="term" value="F:DNA-binding transcription factor activity, RNA polymerase II-specific"/>
    <property type="evidence" value="ECO:0007669"/>
    <property type="project" value="InterPro"/>
</dbReference>
<proteinExistence type="predicted"/>
<dbReference type="PANTHER" id="PTHR47338:SF10">
    <property type="entry name" value="TRANSCRIPTION FACTOR DOMAIN-CONTAINING PROTEIN-RELATED"/>
    <property type="match status" value="1"/>
</dbReference>
<feature type="domain" description="Xylanolytic transcriptional activator regulatory" evidence="6">
    <location>
        <begin position="58"/>
        <end position="138"/>
    </location>
</feature>
<organism evidence="7 8">
    <name type="scientific">Penicillium frequentans</name>
    <dbReference type="NCBI Taxonomy" id="3151616"/>
    <lineage>
        <taxon>Eukaryota</taxon>
        <taxon>Fungi</taxon>
        <taxon>Dikarya</taxon>
        <taxon>Ascomycota</taxon>
        <taxon>Pezizomycotina</taxon>
        <taxon>Eurotiomycetes</taxon>
        <taxon>Eurotiomycetidae</taxon>
        <taxon>Eurotiales</taxon>
        <taxon>Aspergillaceae</taxon>
        <taxon>Penicillium</taxon>
    </lineage>
</organism>
<evidence type="ECO:0000256" key="4">
    <source>
        <dbReference type="ARBA" id="ARBA00023163"/>
    </source>
</evidence>
<dbReference type="InterPro" id="IPR007219">
    <property type="entry name" value="XnlR_reg_dom"/>
</dbReference>
<dbReference type="GO" id="GO:0005634">
    <property type="term" value="C:nucleus"/>
    <property type="evidence" value="ECO:0007669"/>
    <property type="project" value="UniProtKB-SubCell"/>
</dbReference>
<keyword evidence="8" id="KW-1185">Reference proteome</keyword>
<comment type="caution">
    <text evidence="7">The sequence shown here is derived from an EMBL/GenBank/DDBJ whole genome shotgun (WGS) entry which is preliminary data.</text>
</comment>
<keyword evidence="5" id="KW-0539">Nucleus</keyword>
<evidence type="ECO:0000256" key="1">
    <source>
        <dbReference type="ARBA" id="ARBA00004123"/>
    </source>
</evidence>
<dbReference type="GO" id="GO:0003677">
    <property type="term" value="F:DNA binding"/>
    <property type="evidence" value="ECO:0007669"/>
    <property type="project" value="InterPro"/>
</dbReference>
<dbReference type="GO" id="GO:0008270">
    <property type="term" value="F:zinc ion binding"/>
    <property type="evidence" value="ECO:0007669"/>
    <property type="project" value="InterPro"/>
</dbReference>
<dbReference type="Pfam" id="PF04082">
    <property type="entry name" value="Fungal_trans"/>
    <property type="match status" value="1"/>
</dbReference>
<dbReference type="PANTHER" id="PTHR47338">
    <property type="entry name" value="ZN(II)2CYS6 TRANSCRIPTION FACTOR (EUROFUNG)-RELATED"/>
    <property type="match status" value="1"/>
</dbReference>
<evidence type="ECO:0000256" key="3">
    <source>
        <dbReference type="ARBA" id="ARBA00023015"/>
    </source>
</evidence>
<protein>
    <recommendedName>
        <fullName evidence="6">Xylanolytic transcriptional activator regulatory domain-containing protein</fullName>
    </recommendedName>
</protein>
<keyword evidence="4" id="KW-0804">Transcription</keyword>
<dbReference type="AlphaFoldDB" id="A0AAD6GFK7"/>
<comment type="subcellular location">
    <subcellularLocation>
        <location evidence="1">Nucleus</location>
    </subcellularLocation>
</comment>
<gene>
    <name evidence="7" type="ORF">N7494_005994</name>
</gene>
<evidence type="ECO:0000256" key="2">
    <source>
        <dbReference type="ARBA" id="ARBA00022723"/>
    </source>
</evidence>
<name>A0AAD6GFK7_9EURO</name>
<evidence type="ECO:0000259" key="6">
    <source>
        <dbReference type="SMART" id="SM00906"/>
    </source>
</evidence>
<evidence type="ECO:0000313" key="7">
    <source>
        <dbReference type="EMBL" id="KAJ5540918.1"/>
    </source>
</evidence>
<accession>A0AAD6GFK7</accession>
<keyword evidence="3" id="KW-0805">Transcription regulation</keyword>
<dbReference type="GO" id="GO:0006351">
    <property type="term" value="P:DNA-templated transcription"/>
    <property type="evidence" value="ECO:0007669"/>
    <property type="project" value="InterPro"/>
</dbReference>
<dbReference type="Proteomes" id="UP001220324">
    <property type="component" value="Unassembled WGS sequence"/>
</dbReference>
<evidence type="ECO:0000256" key="5">
    <source>
        <dbReference type="ARBA" id="ARBA00023242"/>
    </source>
</evidence>
<dbReference type="EMBL" id="JAQIZZ010000005">
    <property type="protein sequence ID" value="KAJ5540918.1"/>
    <property type="molecule type" value="Genomic_DNA"/>
</dbReference>
<dbReference type="SMART" id="SM00906">
    <property type="entry name" value="Fungal_trans"/>
    <property type="match status" value="1"/>
</dbReference>
<sequence length="387" mass="44447">MGLNSLADEENLDAHIDRLLSSSLLEDDIIGTTPSLDQFRKACLLAFYDFHQFPGHQSWMRIGQITRMAYRTGLDRLESLRALYPDWASLSNDEIQEWRSVWWCIYRLDSYSNLSSGTPNLIDHQFVNTSLILDHFDQSSSGEASPQEVYLPSDYADLWKLLPTAAAVRMHFSRPKEDMTELLSDVQRQLSTLSLSLPPGWFNPARNAFADESHDDHHARLVTVLHFMMARLLLAILCCGQANREEPLLTWQQVLEVCQDIASVMEQWNSLFCMKVDPAISFIPFTALIFLDLHKKSTAVAQPILQSKIQHNQTILRLHLQQFARMWTLPRLLNLSFASFSESVSGPLSYHQVWVIISRFEAPLHPRWLHFLSTAQAHLDLVHDTPH</sequence>